<sequence>MLSASDLMRTIGRPIAYHPALARMVGGVNAAIFLSQLIYWDERMEDAELGVYKTAEQWEAETGLSVREQTTARRQLRDRGLITETHKRIEHKLYFKLDRDAFDRLIAGAGDTQNPEQQYVDSLNAETQFGNSETANTETPKAPSPNHPKRSSLIKTEITTETTEEKNTKKENSPSFSFEHWPVNPSPEVWADYLQHRKAIKAPLTQTAVNRLGAEAHKAQAAGFSVDDFLAECMLRGWRGGKADWLTRGMSQDQQGGGQAARGGKFDPNAFLEQRRKDRMKGSQGGGDVVDV</sequence>
<evidence type="ECO:0008006" key="4">
    <source>
        <dbReference type="Google" id="ProtNLM"/>
    </source>
</evidence>
<protein>
    <recommendedName>
        <fullName evidence="4">DnaT DNA-binding domain-containing protein</fullName>
    </recommendedName>
</protein>
<evidence type="ECO:0000313" key="2">
    <source>
        <dbReference type="EMBL" id="AYN21606.1"/>
    </source>
</evidence>
<proteinExistence type="predicted"/>
<dbReference type="OrthoDB" id="8898949at2"/>
<organism evidence="2 3">
    <name type="scientific">Alcaligenes aquatilis</name>
    <dbReference type="NCBI Taxonomy" id="323284"/>
    <lineage>
        <taxon>Bacteria</taxon>
        <taxon>Pseudomonadati</taxon>
        <taxon>Pseudomonadota</taxon>
        <taxon>Betaproteobacteria</taxon>
        <taxon>Burkholderiales</taxon>
        <taxon>Alcaligenaceae</taxon>
        <taxon>Alcaligenes</taxon>
    </lineage>
</organism>
<feature type="compositionally biased region" description="Basic and acidic residues" evidence="1">
    <location>
        <begin position="163"/>
        <end position="172"/>
    </location>
</feature>
<feature type="region of interest" description="Disordered" evidence="1">
    <location>
        <begin position="131"/>
        <end position="180"/>
    </location>
</feature>
<dbReference type="Proteomes" id="UP000268070">
    <property type="component" value="Chromosome"/>
</dbReference>
<evidence type="ECO:0000313" key="3">
    <source>
        <dbReference type="Proteomes" id="UP000268070"/>
    </source>
</evidence>
<gene>
    <name evidence="2" type="ORF">D3M96_14335</name>
</gene>
<evidence type="ECO:0000256" key="1">
    <source>
        <dbReference type="SAM" id="MobiDB-lite"/>
    </source>
</evidence>
<dbReference type="AlphaFoldDB" id="A0A3G2HWR1"/>
<dbReference type="RefSeq" id="WP_121739331.1">
    <property type="nucleotide sequence ID" value="NZ_CP032153.1"/>
</dbReference>
<dbReference type="KEGG" id="aaqu:D3M96_14335"/>
<reference evidence="2 3" key="1">
    <citation type="submission" date="2018-09" db="EMBL/GenBank/DDBJ databases">
        <title>Complete genome sequence of the hydrocarbonoclastic bacterium Alcaligenes aquatilis QD168, isolated from a crude-oil polluted marine sediment of Central Chile.</title>
        <authorList>
            <person name="Duran R.E."/>
            <person name="Barra B."/>
            <person name="Salva-Serra F."/>
            <person name="Mendez V."/>
            <person name="Moore E.R.B."/>
            <person name="Seeger M."/>
        </authorList>
    </citation>
    <scope>NUCLEOTIDE SEQUENCE [LARGE SCALE GENOMIC DNA]</scope>
    <source>
        <strain evidence="2 3">QD168</strain>
    </source>
</reference>
<name>A0A3G2HWR1_9BURK</name>
<accession>A0A3G2HWR1</accession>
<feature type="region of interest" description="Disordered" evidence="1">
    <location>
        <begin position="250"/>
        <end position="292"/>
    </location>
</feature>
<feature type="compositionally biased region" description="Gly residues" evidence="1">
    <location>
        <begin position="283"/>
        <end position="292"/>
    </location>
</feature>
<dbReference type="EMBL" id="CP032153">
    <property type="protein sequence ID" value="AYN21606.1"/>
    <property type="molecule type" value="Genomic_DNA"/>
</dbReference>